<evidence type="ECO:0000313" key="3">
    <source>
        <dbReference type="EMBL" id="HIZ69112.1"/>
    </source>
</evidence>
<dbReference type="Pfam" id="PF00657">
    <property type="entry name" value="Lipase_GDSL"/>
    <property type="match status" value="1"/>
</dbReference>
<reference evidence="3" key="1">
    <citation type="journal article" date="2021" name="PeerJ">
        <title>Extensive microbial diversity within the chicken gut microbiome revealed by metagenomics and culture.</title>
        <authorList>
            <person name="Gilroy R."/>
            <person name="Ravi A."/>
            <person name="Getino M."/>
            <person name="Pursley I."/>
            <person name="Horton D.L."/>
            <person name="Alikhan N.F."/>
            <person name="Baker D."/>
            <person name="Gharbi K."/>
            <person name="Hall N."/>
            <person name="Watson M."/>
            <person name="Adriaenssens E.M."/>
            <person name="Foster-Nyarko E."/>
            <person name="Jarju S."/>
            <person name="Secka A."/>
            <person name="Antonio M."/>
            <person name="Oren A."/>
            <person name="Chaudhuri R.R."/>
            <person name="La Ragione R."/>
            <person name="Hildebrand F."/>
            <person name="Pallen M.J."/>
        </authorList>
    </citation>
    <scope>NUCLEOTIDE SEQUENCE</scope>
    <source>
        <strain evidence="3">ChiHecec3B27-8219</strain>
    </source>
</reference>
<feature type="signal peptide" evidence="1">
    <location>
        <begin position="1"/>
        <end position="21"/>
    </location>
</feature>
<accession>A0A9D2JWG5</accession>
<dbReference type="InterPro" id="IPR001087">
    <property type="entry name" value="GDSL"/>
</dbReference>
<dbReference type="InterPro" id="IPR037461">
    <property type="entry name" value="CtCE2-like_dom"/>
</dbReference>
<dbReference type="PROSITE" id="PS51257">
    <property type="entry name" value="PROKAR_LIPOPROTEIN"/>
    <property type="match status" value="1"/>
</dbReference>
<gene>
    <name evidence="3" type="ORF">H9966_04380</name>
</gene>
<dbReference type="EMBL" id="DXBE01000033">
    <property type="protein sequence ID" value="HIZ69112.1"/>
    <property type="molecule type" value="Genomic_DNA"/>
</dbReference>
<name>A0A9D2JWG5_9BACT</name>
<dbReference type="PANTHER" id="PTHR37834">
    <property type="entry name" value="GDSL-LIKE LIPASE/ACYLHYDROLASE DOMAIN PROTEIN (AFU_ORTHOLOGUE AFUA_2G00620)"/>
    <property type="match status" value="1"/>
</dbReference>
<feature type="domain" description="Carbohydrate esterase 2 N-terminal" evidence="2">
    <location>
        <begin position="41"/>
        <end position="147"/>
    </location>
</feature>
<dbReference type="SUPFAM" id="SSF52266">
    <property type="entry name" value="SGNH hydrolase"/>
    <property type="match status" value="1"/>
</dbReference>
<comment type="caution">
    <text evidence="3">The sequence shown here is derived from an EMBL/GenBank/DDBJ whole genome shotgun (WGS) entry which is preliminary data.</text>
</comment>
<keyword evidence="1" id="KW-0732">Signal</keyword>
<reference evidence="3" key="2">
    <citation type="submission" date="2021-04" db="EMBL/GenBank/DDBJ databases">
        <authorList>
            <person name="Gilroy R."/>
        </authorList>
    </citation>
    <scope>NUCLEOTIDE SEQUENCE</scope>
    <source>
        <strain evidence="3">ChiHecec3B27-8219</strain>
    </source>
</reference>
<dbReference type="InterPro" id="IPR040794">
    <property type="entry name" value="CE2_N"/>
</dbReference>
<feature type="chain" id="PRO_5038952701" evidence="1">
    <location>
        <begin position="22"/>
        <end position="366"/>
    </location>
</feature>
<dbReference type="Pfam" id="PF17996">
    <property type="entry name" value="CE2_N"/>
    <property type="match status" value="1"/>
</dbReference>
<dbReference type="Gene3D" id="2.60.120.260">
    <property type="entry name" value="Galactose-binding domain-like"/>
    <property type="match status" value="1"/>
</dbReference>
<proteinExistence type="predicted"/>
<evidence type="ECO:0000313" key="4">
    <source>
        <dbReference type="Proteomes" id="UP000824055"/>
    </source>
</evidence>
<evidence type="ECO:0000259" key="2">
    <source>
        <dbReference type="Pfam" id="PF17996"/>
    </source>
</evidence>
<dbReference type="InterPro" id="IPR052762">
    <property type="entry name" value="PCW_deacetylase/CE"/>
</dbReference>
<dbReference type="GO" id="GO:0052689">
    <property type="term" value="F:carboxylic ester hydrolase activity"/>
    <property type="evidence" value="ECO:0007669"/>
    <property type="project" value="InterPro"/>
</dbReference>
<dbReference type="PANTHER" id="PTHR37834:SF2">
    <property type="entry name" value="ESTERASE, SGNH HYDROLASE-TYPE"/>
    <property type="match status" value="1"/>
</dbReference>
<dbReference type="AlphaFoldDB" id="A0A9D2JWG5"/>
<protein>
    <submittedName>
        <fullName evidence="3">Lipase</fullName>
    </submittedName>
</protein>
<organism evidence="3 4">
    <name type="scientific">Candidatus Prevotella avicola</name>
    <dbReference type="NCBI Taxonomy" id="2838738"/>
    <lineage>
        <taxon>Bacteria</taxon>
        <taxon>Pseudomonadati</taxon>
        <taxon>Bacteroidota</taxon>
        <taxon>Bacteroidia</taxon>
        <taxon>Bacteroidales</taxon>
        <taxon>Prevotellaceae</taxon>
        <taxon>Prevotella</taxon>
    </lineage>
</organism>
<sequence length="366" mass="41183">MKKRLQCLAMSILLALGCAQASTTLPINGEIFNANDARIQYIGRVSVSPTGIARFNYPGVTIKARFQGTSLKMVCRPKTGFFMVSIDGAEAFKVSFDSERDSVVSLCTALPQGIHEVRAMYVIEGLYRNPEFHAFVLDKGCQLADPPALSDRTIEFIGNSITCGFGTESIVASDPYEDNTENHWYTYARIVADSLQARYHCVARSGIGVYRNAGGPKEGSKDNMPWQYPYTLFNQHEEAWDFSKYQPKLVCVNLGTNDFSSNNYDPKLYEEAYRKFLGQLREYYPGAKIVMLTGSMMNGKENEEQKAILNKLMKETREKGDKEIYRFDFTPQRGDLGFGAGWHPSKAQQEKMASELLPFLKGLMGW</sequence>
<dbReference type="Gene3D" id="3.40.50.1110">
    <property type="entry name" value="SGNH hydrolase"/>
    <property type="match status" value="1"/>
</dbReference>
<dbReference type="Proteomes" id="UP000824055">
    <property type="component" value="Unassembled WGS sequence"/>
</dbReference>
<dbReference type="CDD" id="cd01831">
    <property type="entry name" value="Endoglucanase_E_like"/>
    <property type="match status" value="1"/>
</dbReference>
<evidence type="ECO:0000256" key="1">
    <source>
        <dbReference type="SAM" id="SignalP"/>
    </source>
</evidence>
<dbReference type="InterPro" id="IPR036514">
    <property type="entry name" value="SGNH_hydro_sf"/>
</dbReference>